<feature type="region of interest" description="Disordered" evidence="1">
    <location>
        <begin position="66"/>
        <end position="86"/>
    </location>
</feature>
<evidence type="ECO:0000256" key="1">
    <source>
        <dbReference type="SAM" id="MobiDB-lite"/>
    </source>
</evidence>
<feature type="compositionally biased region" description="Basic residues" evidence="1">
    <location>
        <begin position="136"/>
        <end position="147"/>
    </location>
</feature>
<dbReference type="Proteomes" id="UP000310200">
    <property type="component" value="Unassembled WGS sequence"/>
</dbReference>
<gene>
    <name evidence="2" type="ORF">DBV15_03618</name>
</gene>
<feature type="compositionally biased region" description="Basic and acidic residues" evidence="1">
    <location>
        <begin position="166"/>
        <end position="184"/>
    </location>
</feature>
<organism evidence="2 3">
    <name type="scientific">Temnothorax longispinosus</name>
    <dbReference type="NCBI Taxonomy" id="300112"/>
    <lineage>
        <taxon>Eukaryota</taxon>
        <taxon>Metazoa</taxon>
        <taxon>Ecdysozoa</taxon>
        <taxon>Arthropoda</taxon>
        <taxon>Hexapoda</taxon>
        <taxon>Insecta</taxon>
        <taxon>Pterygota</taxon>
        <taxon>Neoptera</taxon>
        <taxon>Endopterygota</taxon>
        <taxon>Hymenoptera</taxon>
        <taxon>Apocrita</taxon>
        <taxon>Aculeata</taxon>
        <taxon>Formicoidea</taxon>
        <taxon>Formicidae</taxon>
        <taxon>Myrmicinae</taxon>
        <taxon>Temnothorax</taxon>
    </lineage>
</organism>
<protein>
    <submittedName>
        <fullName evidence="2">Uncharacterized protein</fullName>
    </submittedName>
</protein>
<evidence type="ECO:0000313" key="2">
    <source>
        <dbReference type="EMBL" id="TGZ50149.1"/>
    </source>
</evidence>
<keyword evidence="3" id="KW-1185">Reference proteome</keyword>
<reference evidence="2 3" key="1">
    <citation type="journal article" date="2019" name="Philos. Trans. R. Soc. Lond., B, Biol. Sci.">
        <title>Ant behaviour and brain gene expression of defending hosts depend on the ecological success of the intruding social parasite.</title>
        <authorList>
            <person name="Kaur R."/>
            <person name="Stoldt M."/>
            <person name="Jongepier E."/>
            <person name="Feldmeyer B."/>
            <person name="Menzel F."/>
            <person name="Bornberg-Bauer E."/>
            <person name="Foitzik S."/>
        </authorList>
    </citation>
    <scope>NUCLEOTIDE SEQUENCE [LARGE SCALE GENOMIC DNA]</scope>
    <source>
        <tissue evidence="2">Whole body</tissue>
    </source>
</reference>
<accession>A0A4S2KQ16</accession>
<sequence length="336" mass="37203">MSDFEGASAIRIGGDSQYPARRPFNAEFIDTIDARERAINESGWPARETRGCAPRYNTLRGRDTMATRERGGGKRGEKKKNAKRAAEFRAAASSSVTVAARILLDIPRVVRMRSSECRARKPRRMAPRVWVVRKGQGLRRGRGRSGGRTRTTSTGRLGAGYRGTNGKRETEREREDEGQRDGRSYRGKSTHRCRSYAAKSHLGCAITILGSAALPSYNPGVIPQRRHAVYTDIAEAHGTQRNETRPTFNGSKISPSNASIRVRRWRRRGESGPWALYVIQPSIHRRVPVPAAAGRFNQTQAQPVQGGRVRLVSRGALLKRVPVAVPPPSSLSGVFR</sequence>
<feature type="region of interest" description="Disordered" evidence="1">
    <location>
        <begin position="134"/>
        <end position="189"/>
    </location>
</feature>
<dbReference type="AlphaFoldDB" id="A0A4S2KQ16"/>
<proteinExistence type="predicted"/>
<comment type="caution">
    <text evidence="2">The sequence shown here is derived from an EMBL/GenBank/DDBJ whole genome shotgun (WGS) entry which is preliminary data.</text>
</comment>
<dbReference type="EMBL" id="QBLH01002019">
    <property type="protein sequence ID" value="TGZ50149.1"/>
    <property type="molecule type" value="Genomic_DNA"/>
</dbReference>
<evidence type="ECO:0000313" key="3">
    <source>
        <dbReference type="Proteomes" id="UP000310200"/>
    </source>
</evidence>
<feature type="compositionally biased region" description="Basic and acidic residues" evidence="1">
    <location>
        <begin position="66"/>
        <end position="75"/>
    </location>
</feature>
<name>A0A4S2KQ16_9HYME</name>